<dbReference type="InterPro" id="IPR011335">
    <property type="entry name" value="Restrct_endonuc-II-like"/>
</dbReference>
<proteinExistence type="predicted"/>
<keyword evidence="3" id="KW-0540">Nuclease</keyword>
<dbReference type="Pfam" id="PF04471">
    <property type="entry name" value="Mrr_cat"/>
    <property type="match status" value="1"/>
</dbReference>
<evidence type="ECO:0000313" key="3">
    <source>
        <dbReference type="EMBL" id="MBK7424717.1"/>
    </source>
</evidence>
<dbReference type="InterPro" id="IPR011856">
    <property type="entry name" value="tRNA_endonuc-like_dom_sf"/>
</dbReference>
<gene>
    <name evidence="3" type="ORF">IPJ48_17445</name>
</gene>
<feature type="transmembrane region" description="Helical" evidence="1">
    <location>
        <begin position="20"/>
        <end position="48"/>
    </location>
</feature>
<sequence length="365" mass="40121">MSWRALTLHSKSRKNPVDDLLARIINLPAGLHVVVASAAAGFSFVSAYDNKAPFVSLISALVALSFAFLAVNAILREVRWINYLAKNASPEILSAMNRKDFERFLTILFRLSGYKIRSAVNELHRQDDADWILTRKKENLLLQFNHFDEDSIGMQALQSLQKAAMIVEASGAIAITTGHFLPEAKQWGDRKGLRLMTTDHLVEMAKQFMDTPSSRAAPHHTSAQKTCGSDVMTKPTSECVLFVDLLGVSSGLEALNDLITSYPLTRLVATTLPAGTRIEMHSSETGLTLVGVTEPHPSGRYFSIQRYLAQCPSGKQTPWVALDSEPQQFPSGCAELVVVNPSFGLNPSAIDRLERALSLSLRRSA</sequence>
<name>A0A9D7F9U3_9RHOO</name>
<dbReference type="GO" id="GO:0004519">
    <property type="term" value="F:endonuclease activity"/>
    <property type="evidence" value="ECO:0007669"/>
    <property type="project" value="UniProtKB-KW"/>
</dbReference>
<keyword evidence="3" id="KW-0378">Hydrolase</keyword>
<accession>A0A9D7F9U3</accession>
<dbReference type="AlphaFoldDB" id="A0A9D7F9U3"/>
<feature type="domain" description="Restriction endonuclease type IV Mrr" evidence="2">
    <location>
        <begin position="94"/>
        <end position="204"/>
    </location>
</feature>
<dbReference type="SUPFAM" id="SSF52980">
    <property type="entry name" value="Restriction endonuclease-like"/>
    <property type="match status" value="1"/>
</dbReference>
<comment type="caution">
    <text evidence="3">The sequence shown here is derived from an EMBL/GenBank/DDBJ whole genome shotgun (WGS) entry which is preliminary data.</text>
</comment>
<keyword evidence="1" id="KW-0812">Transmembrane</keyword>
<keyword evidence="1" id="KW-0472">Membrane</keyword>
<keyword evidence="3" id="KW-0255">Endonuclease</keyword>
<dbReference type="EMBL" id="JADJNC010000044">
    <property type="protein sequence ID" value="MBK7424717.1"/>
    <property type="molecule type" value="Genomic_DNA"/>
</dbReference>
<organism evidence="3 4">
    <name type="scientific">Candidatus Propionivibrio dominans</name>
    <dbReference type="NCBI Taxonomy" id="2954373"/>
    <lineage>
        <taxon>Bacteria</taxon>
        <taxon>Pseudomonadati</taxon>
        <taxon>Pseudomonadota</taxon>
        <taxon>Betaproteobacteria</taxon>
        <taxon>Rhodocyclales</taxon>
        <taxon>Rhodocyclaceae</taxon>
        <taxon>Propionivibrio</taxon>
    </lineage>
</organism>
<reference evidence="3" key="1">
    <citation type="submission" date="2020-10" db="EMBL/GenBank/DDBJ databases">
        <title>Connecting structure to function with the recovery of over 1000 high-quality activated sludge metagenome-assembled genomes encoding full-length rRNA genes using long-read sequencing.</title>
        <authorList>
            <person name="Singleton C.M."/>
            <person name="Petriglieri F."/>
            <person name="Kristensen J.M."/>
            <person name="Kirkegaard R.H."/>
            <person name="Michaelsen T.Y."/>
            <person name="Andersen M.H."/>
            <person name="Karst S.M."/>
            <person name="Dueholm M.S."/>
            <person name="Nielsen P.H."/>
            <person name="Albertsen M."/>
        </authorList>
    </citation>
    <scope>NUCLEOTIDE SEQUENCE</scope>
    <source>
        <strain evidence="3">EsbW_18-Q3-R4-48_MAXAC.044</strain>
    </source>
</reference>
<feature type="transmembrane region" description="Helical" evidence="1">
    <location>
        <begin position="54"/>
        <end position="75"/>
    </location>
</feature>
<dbReference type="Gene3D" id="3.40.1350.10">
    <property type="match status" value="1"/>
</dbReference>
<evidence type="ECO:0000256" key="1">
    <source>
        <dbReference type="SAM" id="Phobius"/>
    </source>
</evidence>
<dbReference type="GO" id="GO:0009307">
    <property type="term" value="P:DNA restriction-modification system"/>
    <property type="evidence" value="ECO:0007669"/>
    <property type="project" value="InterPro"/>
</dbReference>
<evidence type="ECO:0000313" key="4">
    <source>
        <dbReference type="Proteomes" id="UP000886602"/>
    </source>
</evidence>
<protein>
    <submittedName>
        <fullName evidence="3">Restriction endonuclease</fullName>
    </submittedName>
</protein>
<dbReference type="Proteomes" id="UP000886602">
    <property type="component" value="Unassembled WGS sequence"/>
</dbReference>
<dbReference type="InterPro" id="IPR007560">
    <property type="entry name" value="Restrct_endonuc_IV_Mrr"/>
</dbReference>
<evidence type="ECO:0000259" key="2">
    <source>
        <dbReference type="Pfam" id="PF04471"/>
    </source>
</evidence>
<keyword evidence="1" id="KW-1133">Transmembrane helix</keyword>
<dbReference type="GO" id="GO:0003677">
    <property type="term" value="F:DNA binding"/>
    <property type="evidence" value="ECO:0007669"/>
    <property type="project" value="InterPro"/>
</dbReference>